<proteinExistence type="predicted"/>
<name>A0A653ACN2_9BACT</name>
<dbReference type="EMBL" id="UPXZ01000025">
    <property type="protein sequence ID" value="VBB45838.1"/>
    <property type="molecule type" value="Genomic_DNA"/>
</dbReference>
<protein>
    <submittedName>
        <fullName evidence="1">Uncharacterized protein</fullName>
    </submittedName>
</protein>
<sequence length="320" mass="36283">MKLYHFLLLTLFVTILQSCIKDPLRDITNGGWNHERSIMEIRFQNQIGKAEIVNSDPTTGTVNVVLNLYSPIDMSKVKLESIVTSYQANSSVKKGETVNFDNASKTTTIDITSTLGETRTYTISYTSFEESLIGTWDIDKLVVYGGTSPEYSGTAVFDMLAKEWCWSAQTGPAVEYDNYLEFKLDSISQEGNSYGTVENNAGADEKYANFVFLGKVNPENPGVDVDVNNLYRKIPTGKSIWKRDYSKGTVEFTDISSNETYLMEFLGPRTETFPNNKKLDIPNNAFACNLTGVDDWTNIYKDYDKFVKNPRRYWILVTKR</sequence>
<accession>A0A653ACN2</accession>
<gene>
    <name evidence="1" type="ORF">TRIP_D310233</name>
</gene>
<evidence type="ECO:0000313" key="1">
    <source>
        <dbReference type="EMBL" id="VBB45838.1"/>
    </source>
</evidence>
<dbReference type="PROSITE" id="PS51257">
    <property type="entry name" value="PROKAR_LIPOPROTEIN"/>
    <property type="match status" value="1"/>
</dbReference>
<organism evidence="1">
    <name type="scientific">uncultured Paludibacter sp</name>
    <dbReference type="NCBI Taxonomy" id="497635"/>
    <lineage>
        <taxon>Bacteria</taxon>
        <taxon>Pseudomonadati</taxon>
        <taxon>Bacteroidota</taxon>
        <taxon>Bacteroidia</taxon>
        <taxon>Bacteroidales</taxon>
        <taxon>Paludibacteraceae</taxon>
        <taxon>Paludibacter</taxon>
        <taxon>environmental samples</taxon>
    </lineage>
</organism>
<dbReference type="AlphaFoldDB" id="A0A653ACN2"/>
<reference evidence="1" key="1">
    <citation type="submission" date="2018-07" db="EMBL/GenBank/DDBJ databases">
        <authorList>
            <consortium name="Genoscope - CEA"/>
            <person name="William W."/>
        </authorList>
    </citation>
    <scope>NUCLEOTIDE SEQUENCE</scope>
    <source>
        <strain evidence="1">IK1</strain>
    </source>
</reference>